<proteinExistence type="inferred from homology"/>
<comment type="subcellular location">
    <subcellularLocation>
        <location evidence="7">Cell membrane</location>
        <topology evidence="7">Multi-pass membrane protein</topology>
    </subcellularLocation>
    <subcellularLocation>
        <location evidence="1">Membrane</location>
        <topology evidence="1">Multi-pass membrane protein</topology>
    </subcellularLocation>
</comment>
<dbReference type="InterPro" id="IPR000515">
    <property type="entry name" value="MetI-like"/>
</dbReference>
<dbReference type="PANTHER" id="PTHR24220">
    <property type="entry name" value="IMPORT ATP-BINDING PROTEIN"/>
    <property type="match status" value="1"/>
</dbReference>
<dbReference type="Gene3D" id="3.40.50.300">
    <property type="entry name" value="P-loop containing nucleotide triphosphate hydrolases"/>
    <property type="match status" value="2"/>
</dbReference>
<evidence type="ECO:0000259" key="9">
    <source>
        <dbReference type="PROSITE" id="PS50928"/>
    </source>
</evidence>
<dbReference type="KEGG" id="nav:JQS30_07230"/>
<evidence type="ECO:0000256" key="7">
    <source>
        <dbReference type="RuleBase" id="RU363032"/>
    </source>
</evidence>
<dbReference type="InterPro" id="IPR003593">
    <property type="entry name" value="AAA+_ATPase"/>
</dbReference>
<dbReference type="EMBL" id="CP070496">
    <property type="protein sequence ID" value="QSB06678.1"/>
    <property type="molecule type" value="Genomic_DNA"/>
</dbReference>
<keyword evidence="5 7" id="KW-1133">Transmembrane helix</keyword>
<evidence type="ECO:0000256" key="3">
    <source>
        <dbReference type="ARBA" id="ARBA00022741"/>
    </source>
</evidence>
<dbReference type="GO" id="GO:0005524">
    <property type="term" value="F:ATP binding"/>
    <property type="evidence" value="ECO:0007669"/>
    <property type="project" value="UniProtKB-KW"/>
</dbReference>
<gene>
    <name evidence="10" type="ORF">JQS30_07230</name>
</gene>
<dbReference type="AlphaFoldDB" id="A0A895XYJ0"/>
<keyword evidence="7" id="KW-0813">Transport</keyword>
<dbReference type="PROSITE" id="PS00211">
    <property type="entry name" value="ABC_TRANSPORTER_1"/>
    <property type="match status" value="1"/>
</dbReference>
<dbReference type="InterPro" id="IPR015854">
    <property type="entry name" value="ABC_transpr_LolD-like"/>
</dbReference>
<dbReference type="InterPro" id="IPR027417">
    <property type="entry name" value="P-loop_NTPase"/>
</dbReference>
<evidence type="ECO:0000256" key="2">
    <source>
        <dbReference type="ARBA" id="ARBA00022692"/>
    </source>
</evidence>
<dbReference type="GO" id="GO:0016887">
    <property type="term" value="F:ATP hydrolysis activity"/>
    <property type="evidence" value="ECO:0007669"/>
    <property type="project" value="InterPro"/>
</dbReference>
<dbReference type="InterPro" id="IPR017871">
    <property type="entry name" value="ABC_transporter-like_CS"/>
</dbReference>
<keyword evidence="3" id="KW-0547">Nucleotide-binding</keyword>
<dbReference type="PROSITE" id="PS50928">
    <property type="entry name" value="ABC_TM1"/>
    <property type="match status" value="1"/>
</dbReference>
<dbReference type="PROSITE" id="PS50893">
    <property type="entry name" value="ABC_TRANSPORTER_2"/>
    <property type="match status" value="2"/>
</dbReference>
<feature type="domain" description="ABC transporter" evidence="8">
    <location>
        <begin position="532"/>
        <end position="742"/>
    </location>
</feature>
<feature type="transmembrane region" description="Helical" evidence="7">
    <location>
        <begin position="136"/>
        <end position="154"/>
    </location>
</feature>
<dbReference type="Proteomes" id="UP000662939">
    <property type="component" value="Chromosome"/>
</dbReference>
<feature type="transmembrane region" description="Helical" evidence="7">
    <location>
        <begin position="77"/>
        <end position="97"/>
    </location>
</feature>
<keyword evidence="4 10" id="KW-0067">ATP-binding</keyword>
<dbReference type="InterPro" id="IPR035906">
    <property type="entry name" value="MetI-like_sf"/>
</dbReference>
<feature type="transmembrane region" description="Helical" evidence="7">
    <location>
        <begin position="238"/>
        <end position="259"/>
    </location>
</feature>
<evidence type="ECO:0000256" key="1">
    <source>
        <dbReference type="ARBA" id="ARBA00004141"/>
    </source>
</evidence>
<evidence type="ECO:0000313" key="10">
    <source>
        <dbReference type="EMBL" id="QSB06678.1"/>
    </source>
</evidence>
<feature type="domain" description="ABC transmembrane type-1" evidence="9">
    <location>
        <begin position="78"/>
        <end position="265"/>
    </location>
</feature>
<dbReference type="Pfam" id="PF00005">
    <property type="entry name" value="ABC_tran"/>
    <property type="match status" value="2"/>
</dbReference>
<organism evidence="10 11">
    <name type="scientific">Natronoglycomyces albus</name>
    <dbReference type="NCBI Taxonomy" id="2811108"/>
    <lineage>
        <taxon>Bacteria</taxon>
        <taxon>Bacillati</taxon>
        <taxon>Actinomycetota</taxon>
        <taxon>Actinomycetes</taxon>
        <taxon>Glycomycetales</taxon>
        <taxon>Glycomycetaceae</taxon>
        <taxon>Natronoglycomyces</taxon>
    </lineage>
</organism>
<evidence type="ECO:0000256" key="6">
    <source>
        <dbReference type="ARBA" id="ARBA00023136"/>
    </source>
</evidence>
<reference evidence="10" key="1">
    <citation type="submission" date="2021-02" db="EMBL/GenBank/DDBJ databases">
        <title>Natronoglycomyces albus gen. nov., sp. nov, a haloalkaliphilic actinobacterium from a soda solonchak soil.</title>
        <authorList>
            <person name="Sorokin D.Y."/>
            <person name="Khijniak T.V."/>
            <person name="Zakharycheva A.P."/>
            <person name="Boueva O.V."/>
            <person name="Ariskina E.V."/>
            <person name="Hahnke R.L."/>
            <person name="Bunk B."/>
            <person name="Sproer C."/>
            <person name="Schumann P."/>
            <person name="Evtushenko L.I."/>
            <person name="Kublanov I.V."/>
        </authorList>
    </citation>
    <scope>NUCLEOTIDE SEQUENCE</scope>
    <source>
        <strain evidence="10">DSM 106290</strain>
    </source>
</reference>
<feature type="domain" description="ABC transporter" evidence="8">
    <location>
        <begin position="295"/>
        <end position="528"/>
    </location>
</feature>
<comment type="similarity">
    <text evidence="7">Belongs to the binding-protein-dependent transport system permease family.</text>
</comment>
<dbReference type="InterPro" id="IPR003439">
    <property type="entry name" value="ABC_transporter-like_ATP-bd"/>
</dbReference>
<dbReference type="GO" id="GO:0005886">
    <property type="term" value="C:plasma membrane"/>
    <property type="evidence" value="ECO:0007669"/>
    <property type="project" value="UniProtKB-SubCell"/>
</dbReference>
<keyword evidence="11" id="KW-1185">Reference proteome</keyword>
<evidence type="ECO:0000313" key="11">
    <source>
        <dbReference type="Proteomes" id="UP000662939"/>
    </source>
</evidence>
<dbReference type="GO" id="GO:0022857">
    <property type="term" value="F:transmembrane transporter activity"/>
    <property type="evidence" value="ECO:0007669"/>
    <property type="project" value="TreeGrafter"/>
</dbReference>
<feature type="transmembrane region" description="Helical" evidence="7">
    <location>
        <begin position="109"/>
        <end position="130"/>
    </location>
</feature>
<evidence type="ECO:0000259" key="8">
    <source>
        <dbReference type="PROSITE" id="PS50893"/>
    </source>
</evidence>
<dbReference type="SUPFAM" id="SSF52540">
    <property type="entry name" value="P-loop containing nucleoside triphosphate hydrolases"/>
    <property type="match status" value="2"/>
</dbReference>
<evidence type="ECO:0000256" key="5">
    <source>
        <dbReference type="ARBA" id="ARBA00022989"/>
    </source>
</evidence>
<accession>A0A895XYJ0</accession>
<keyword evidence="6 7" id="KW-0472">Membrane</keyword>
<name>A0A895XYJ0_9ACTN</name>
<dbReference type="SMART" id="SM00382">
    <property type="entry name" value="AAA"/>
    <property type="match status" value="2"/>
</dbReference>
<dbReference type="SUPFAM" id="SSF161098">
    <property type="entry name" value="MetI-like"/>
    <property type="match status" value="1"/>
</dbReference>
<evidence type="ECO:0000256" key="4">
    <source>
        <dbReference type="ARBA" id="ARBA00022840"/>
    </source>
</evidence>
<protein>
    <submittedName>
        <fullName evidence="10">ATP-binding cassette domain-containing protein</fullName>
    </submittedName>
</protein>
<keyword evidence="2 7" id="KW-0812">Transmembrane</keyword>
<sequence length="744" mass="78011">MMPVRAIVRRRRINATGVLLLLLVGVLVAVVTGPWLAPHPAHSAVGQPWSLQAGSWLGTDSLGRDVWSRILHGGRSLLAVIVPIGVATTALGALIGLCASRIRWLEASLGPISAALMAVPATVVVLSAAVVTTAPVATAVVMLMIGVPLSARVIHASAAVLTDREFVRVATRRGEGPLGIVVRELVPALSGTIIADAAVRILAALQLLVALHVLGFGPGPTTADWAVMIWENLPGIQLSWLSVAAPASAIAIVAVLIVVSLDRLAQLLVPGPGGAALPKWPTIPARPVESPGHDVEVRALSVHSGPQELVHIDHFTVASGQIVGIYGDSGSGKSTLLHVLAAAARPGLRIDAAQLRIGGSPLPETSRGRRAFRWSHIGVCEQDAMRTLDEHRTVADTIRDGRAHHGDIAQALTSMGLAPELANRPAGTLSTGQAARVALLRAQYHRPRLLLLDEPTAPLDATSAALVANALRRRSEEGLSTIIVSHDTQWLSTVSNTILHMSEGQLKPATTVVDDVMPPPTVEAASHEATAVGWHPVTVTAGCQTLISDLDMRLLPGEMVVLRAPSGTGKSTVLRAAAGEDLPNGLTVTGIDRHQRRDRTHWARLQLMSQDSALALNPGRGLLSQVSGHISQLTGLSRAEATAQARRALAQVGLTGAVLRRKPGACSGGERQRAALARALAVDAEILLLDEPTAALDAGNTSLVMRLLRRRAQAGTAILIASHETEVVRWADRVIEPVAHTAAT</sequence>
<dbReference type="Pfam" id="PF00528">
    <property type="entry name" value="BPD_transp_1"/>
    <property type="match status" value="1"/>
</dbReference>